<name>A0ACB8ZSG4_CICIN</name>
<keyword evidence="2" id="KW-1185">Reference proteome</keyword>
<gene>
    <name evidence="1" type="ORF">L2E82_44777</name>
</gene>
<dbReference type="EMBL" id="CM042016">
    <property type="protein sequence ID" value="KAI3700158.1"/>
    <property type="molecule type" value="Genomic_DNA"/>
</dbReference>
<organism evidence="1 2">
    <name type="scientific">Cichorium intybus</name>
    <name type="common">Chicory</name>
    <dbReference type="NCBI Taxonomy" id="13427"/>
    <lineage>
        <taxon>Eukaryota</taxon>
        <taxon>Viridiplantae</taxon>
        <taxon>Streptophyta</taxon>
        <taxon>Embryophyta</taxon>
        <taxon>Tracheophyta</taxon>
        <taxon>Spermatophyta</taxon>
        <taxon>Magnoliopsida</taxon>
        <taxon>eudicotyledons</taxon>
        <taxon>Gunneridae</taxon>
        <taxon>Pentapetalae</taxon>
        <taxon>asterids</taxon>
        <taxon>campanulids</taxon>
        <taxon>Asterales</taxon>
        <taxon>Asteraceae</taxon>
        <taxon>Cichorioideae</taxon>
        <taxon>Cichorieae</taxon>
        <taxon>Cichoriinae</taxon>
        <taxon>Cichorium</taxon>
    </lineage>
</organism>
<evidence type="ECO:0000313" key="2">
    <source>
        <dbReference type="Proteomes" id="UP001055811"/>
    </source>
</evidence>
<accession>A0ACB8ZSG4</accession>
<dbReference type="Proteomes" id="UP001055811">
    <property type="component" value="Linkage Group LG08"/>
</dbReference>
<sequence length="143" mass="16437">MIQNLIFLMKSWQGRTKLLWCPIPRNSSRKTSLDSRTEVDREVTGKNHFIKDYLLQKQTEKKEQVKDEAYYAKKIANLKKVDASTIKSAFVVQEDSKYGAVEVWSTDSDDEEVRKPTHGRCLMVKGDSSEFRGYSTDGCQTSC</sequence>
<proteinExistence type="predicted"/>
<comment type="caution">
    <text evidence="1">The sequence shown here is derived from an EMBL/GenBank/DDBJ whole genome shotgun (WGS) entry which is preliminary data.</text>
</comment>
<reference evidence="1 2" key="2">
    <citation type="journal article" date="2022" name="Mol. Ecol. Resour.">
        <title>The genomes of chicory, endive, great burdock and yacon provide insights into Asteraceae paleo-polyploidization history and plant inulin production.</title>
        <authorList>
            <person name="Fan W."/>
            <person name="Wang S."/>
            <person name="Wang H."/>
            <person name="Wang A."/>
            <person name="Jiang F."/>
            <person name="Liu H."/>
            <person name="Zhao H."/>
            <person name="Xu D."/>
            <person name="Zhang Y."/>
        </authorList>
    </citation>
    <scope>NUCLEOTIDE SEQUENCE [LARGE SCALE GENOMIC DNA]</scope>
    <source>
        <strain evidence="2">cv. Punajuju</strain>
        <tissue evidence="1">Leaves</tissue>
    </source>
</reference>
<protein>
    <submittedName>
        <fullName evidence="1">Uncharacterized protein</fullName>
    </submittedName>
</protein>
<evidence type="ECO:0000313" key="1">
    <source>
        <dbReference type="EMBL" id="KAI3700158.1"/>
    </source>
</evidence>
<reference evidence="2" key="1">
    <citation type="journal article" date="2022" name="Mol. Ecol. Resour.">
        <title>The genomes of chicory, endive, great burdock and yacon provide insights into Asteraceae palaeo-polyploidization history and plant inulin production.</title>
        <authorList>
            <person name="Fan W."/>
            <person name="Wang S."/>
            <person name="Wang H."/>
            <person name="Wang A."/>
            <person name="Jiang F."/>
            <person name="Liu H."/>
            <person name="Zhao H."/>
            <person name="Xu D."/>
            <person name="Zhang Y."/>
        </authorList>
    </citation>
    <scope>NUCLEOTIDE SEQUENCE [LARGE SCALE GENOMIC DNA]</scope>
    <source>
        <strain evidence="2">cv. Punajuju</strain>
    </source>
</reference>